<evidence type="ECO:0000313" key="5">
    <source>
        <dbReference type="Proteomes" id="UP000472573"/>
    </source>
</evidence>
<feature type="transmembrane region" description="Helical" evidence="1">
    <location>
        <begin position="351"/>
        <end position="375"/>
    </location>
</feature>
<comment type="caution">
    <text evidence="4">The sequence shown here is derived from an EMBL/GenBank/DDBJ whole genome shotgun (WGS) entry which is preliminary data.</text>
</comment>
<dbReference type="SUPFAM" id="SSF53649">
    <property type="entry name" value="Alkaline phosphatase-like"/>
    <property type="match status" value="1"/>
</dbReference>
<feature type="transmembrane region" description="Helical" evidence="1">
    <location>
        <begin position="459"/>
        <end position="479"/>
    </location>
</feature>
<evidence type="ECO:0000313" key="4">
    <source>
        <dbReference type="EMBL" id="MBF7126855.1"/>
    </source>
</evidence>
<reference evidence="3" key="2">
    <citation type="submission" date="2019-12" db="EMBL/GenBank/DDBJ databases">
        <title>SpeciesPrimer: A bioinformatics pipeline dedicated to the design of qPCR primers for the quantification of bacterial species.</title>
        <authorList>
            <person name="Dreier M."/>
            <person name="Berthoud H."/>
            <person name="Shani N."/>
            <person name="Wechsler D."/>
            <person name="Junier P."/>
        </authorList>
    </citation>
    <scope>NUCLEOTIDE SEQUENCE</scope>
    <source>
        <strain evidence="3">FAM13073</strain>
    </source>
</reference>
<evidence type="ECO:0000256" key="1">
    <source>
        <dbReference type="SAM" id="Phobius"/>
    </source>
</evidence>
<evidence type="ECO:0000313" key="6">
    <source>
        <dbReference type="Proteomes" id="UP000743107"/>
    </source>
</evidence>
<feature type="transmembrane region" description="Helical" evidence="1">
    <location>
        <begin position="84"/>
        <end position="103"/>
    </location>
</feature>
<organism evidence="4 6">
    <name type="scientific">Pediococcus pentosaceus</name>
    <dbReference type="NCBI Taxonomy" id="1255"/>
    <lineage>
        <taxon>Bacteria</taxon>
        <taxon>Bacillati</taxon>
        <taxon>Bacillota</taxon>
        <taxon>Bacilli</taxon>
        <taxon>Lactobacillales</taxon>
        <taxon>Lactobacillaceae</taxon>
        <taxon>Pediococcus</taxon>
    </lineage>
</organism>
<reference evidence="4" key="4">
    <citation type="submission" date="2020-11" db="EMBL/GenBank/DDBJ databases">
        <title>Antibiotic susceptibility profiles of Pediococcus pentosaceus from various origins and their implications for the safety assessment of strains with food-technology applications.</title>
        <authorList>
            <person name="Shani N."/>
            <person name="Oberhaensli S."/>
            <person name="Arias E."/>
        </authorList>
    </citation>
    <scope>NUCLEOTIDE SEQUENCE</scope>
    <source>
        <strain evidence="4">FAM 19164</strain>
    </source>
</reference>
<dbReference type="Proteomes" id="UP000472573">
    <property type="component" value="Unassembled WGS sequence"/>
</dbReference>
<reference evidence="3 5" key="1">
    <citation type="submission" date="2019-10" db="EMBL/GenBank/DDBJ databases">
        <authorList>
            <person name="Irmler S."/>
            <person name="Berthoud H."/>
            <person name="Roetschi A."/>
            <person name="Arias E."/>
            <person name="Shani N."/>
            <person name="Wuethrich D."/>
            <person name="Bruggmann R."/>
        </authorList>
    </citation>
    <scope>NUCLEOTIDE SEQUENCE [LARGE SCALE GENOMIC DNA]</scope>
    <source>
        <strain evidence="3 5">FAM13073</strain>
    </source>
</reference>
<feature type="transmembrane region" description="Helical" evidence="1">
    <location>
        <begin position="206"/>
        <end position="224"/>
    </location>
</feature>
<dbReference type="Pfam" id="PF00884">
    <property type="entry name" value="Sulfatase"/>
    <property type="match status" value="1"/>
</dbReference>
<dbReference type="AlphaFoldDB" id="A0A6L5A2H2"/>
<feature type="domain" description="Sulfatase N-terminal" evidence="2">
    <location>
        <begin position="606"/>
        <end position="906"/>
    </location>
</feature>
<dbReference type="EMBL" id="WENB01000002">
    <property type="protein sequence ID" value="KAF0414174.1"/>
    <property type="molecule type" value="Genomic_DNA"/>
</dbReference>
<evidence type="ECO:0000259" key="2">
    <source>
        <dbReference type="Pfam" id="PF00884"/>
    </source>
</evidence>
<feature type="transmembrane region" description="Helical" evidence="1">
    <location>
        <begin position="387"/>
        <end position="405"/>
    </location>
</feature>
<keyword evidence="1" id="KW-0812">Transmembrane</keyword>
<sequence>MVNLKKYWKKYLLTFILVELIMLGSATAFSGGTWHFNIIGKRAFIFEILSSLKPIMENLVLLLLAQKIIDGVDRKQLQHRWSQILFYSFGISLFSWGIFAVKFNVYDFFKSIFPIIFQTNKMANTVIVMLFIGYLLFHTNTLLLEFDKKIKYIILVALSIIPTILWSLKLSGNSNFFFGTVLWGVFLLLLVRNLSQTMPKIINKNIIWGLVVTILVGSGLLYSLNLLNNKVLLLNSADVLANRLSFLTSNTVSFMIALCLFILLKNKHLIRSISWDLLFGAVLFSSHFLFAIPLWRNIWRTNFWLNQTSPRLLVSLLTSTIITSFILIALELLRKYSMKQLSLASPRKATALLNALGLALVANFALVNSNSLFILQDAFSAIKSSQLMLLNVLLFFALIMIIFAIFNRVLLTSMITLAFLVAFTFANVQKMVSRNEPIIPVDITSNLQNMGTILKLVNIWLVIFLLILLLVMIILSILIEKKIKFNSIFNWISRFSIILISSAFISIFLIKLPSVPSSSVTWKKSDYTFFNRLLVNQFNYSYHPESVKTDFRSNGSAVALASRIIVPIMDKPANYSKQTINQIAENLGKQADSINKTRDHNIKNDTVIYVLSESFSNPQRVPGVEMKNPIPETTQLKKQTTSGLMDSYGYGGGTADIEYEALTGLSLNNFAPTLSTPYVELIPKLSYQPSVLDLFKNKNAIHPFQPDLYNRVNVFKKLGFDKFYNTSAPNKVKYIKSIDGQNAIGNKVSRNSKYISDKSAYNEVKRVMNMNKGGQFIQLSTMQNHMPYVAGQYGKGNPFAITGDLTDASQDRLKTYSYEINQTDKALKNLISTADNSKKDVTIVFYGDHLPGLYEWAQNNDQKMNQYDSTLHQTDYFIYSNHSNKKVQKSVVAPYMFTPMMLEQTNSKVSPYYALLTQCMKELPAGERDKYMLDNGKEISEQNLTAKQKKLLNEYRLIQYDITAGKHFLKKGSNFFTVK</sequence>
<dbReference type="RefSeq" id="WP_159250884.1">
    <property type="nucleotide sequence ID" value="NZ_JABJXG010000015.1"/>
</dbReference>
<dbReference type="CDD" id="cd16015">
    <property type="entry name" value="LTA_synthase"/>
    <property type="match status" value="1"/>
</dbReference>
<dbReference type="EMBL" id="JADOFV010000002">
    <property type="protein sequence ID" value="MBF7126855.1"/>
    <property type="molecule type" value="Genomic_DNA"/>
</dbReference>
<name>A0A6L5A2H2_PEDPE</name>
<feature type="transmembrane region" description="Helical" evidence="1">
    <location>
        <begin position="44"/>
        <end position="64"/>
    </location>
</feature>
<dbReference type="Gene3D" id="3.40.720.10">
    <property type="entry name" value="Alkaline Phosphatase, subunit A"/>
    <property type="match status" value="1"/>
</dbReference>
<protein>
    <submittedName>
        <fullName evidence="4">LTA synthase family protein</fullName>
    </submittedName>
    <submittedName>
        <fullName evidence="3">Sulfatase-like hydrolase/transferase</fullName>
    </submittedName>
</protein>
<feature type="transmembrane region" description="Helical" evidence="1">
    <location>
        <begin position="312"/>
        <end position="330"/>
    </location>
</feature>
<keyword evidence="1" id="KW-1133">Transmembrane helix</keyword>
<proteinExistence type="predicted"/>
<keyword evidence="1" id="KW-0472">Membrane</keyword>
<dbReference type="Proteomes" id="UP000743107">
    <property type="component" value="Unassembled WGS sequence"/>
</dbReference>
<feature type="transmembrane region" description="Helical" evidence="1">
    <location>
        <begin position="275"/>
        <end position="292"/>
    </location>
</feature>
<evidence type="ECO:0000313" key="3">
    <source>
        <dbReference type="EMBL" id="KAF0414174.1"/>
    </source>
</evidence>
<feature type="transmembrane region" description="Helical" evidence="1">
    <location>
        <begin position="150"/>
        <end position="168"/>
    </location>
</feature>
<feature type="transmembrane region" description="Helical" evidence="1">
    <location>
        <begin position="410"/>
        <end position="428"/>
    </location>
</feature>
<gene>
    <name evidence="3" type="ORF">GBO79_04720</name>
    <name evidence="4" type="ORF">ITQ97_03350</name>
</gene>
<feature type="transmembrane region" description="Helical" evidence="1">
    <location>
        <begin position="123"/>
        <end position="143"/>
    </location>
</feature>
<accession>A0A6L5A2H2</accession>
<dbReference type="InterPro" id="IPR000917">
    <property type="entry name" value="Sulfatase_N"/>
</dbReference>
<feature type="transmembrane region" description="Helical" evidence="1">
    <location>
        <begin position="174"/>
        <end position="194"/>
    </location>
</feature>
<dbReference type="InterPro" id="IPR017850">
    <property type="entry name" value="Alkaline_phosphatase_core_sf"/>
</dbReference>
<feature type="transmembrane region" description="Helical" evidence="1">
    <location>
        <begin position="491"/>
        <end position="510"/>
    </location>
</feature>
<feature type="transmembrane region" description="Helical" evidence="1">
    <location>
        <begin position="244"/>
        <end position="263"/>
    </location>
</feature>
<keyword evidence="5" id="KW-1185">Reference proteome</keyword>
<reference evidence="5" key="3">
    <citation type="submission" date="2020-03" db="EMBL/GenBank/DDBJ databases">
        <title>SpeciesPrimer: A bioinformatics pipeline dedicated to the design of qPCR primers for the quantification of bacterial species.</title>
        <authorList>
            <person name="Dreier M."/>
            <person name="Berthoud H."/>
            <person name="Shani N."/>
            <person name="Wechsler D."/>
            <person name="Junier P."/>
        </authorList>
    </citation>
    <scope>NUCLEOTIDE SEQUENCE [LARGE SCALE GENOMIC DNA]</scope>
    <source>
        <strain evidence="5">FAM13073</strain>
    </source>
</reference>